<keyword evidence="2" id="KW-1185">Reference proteome</keyword>
<dbReference type="EMBL" id="CAJVRM010000210">
    <property type="protein sequence ID" value="CAG8977276.1"/>
    <property type="molecule type" value="Genomic_DNA"/>
</dbReference>
<comment type="caution">
    <text evidence="1">The sequence shown here is derived from an EMBL/GenBank/DDBJ whole genome shotgun (WGS) entry which is preliminary data.</text>
</comment>
<dbReference type="OrthoDB" id="10394690at2759"/>
<dbReference type="Proteomes" id="UP000701801">
    <property type="component" value="Unassembled WGS sequence"/>
</dbReference>
<protein>
    <submittedName>
        <fullName evidence="1">Uncharacterized protein</fullName>
    </submittedName>
</protein>
<dbReference type="AlphaFoldDB" id="A0A9N9LRD6"/>
<reference evidence="1" key="1">
    <citation type="submission" date="2021-07" db="EMBL/GenBank/DDBJ databases">
        <authorList>
            <person name="Durling M."/>
        </authorList>
    </citation>
    <scope>NUCLEOTIDE SEQUENCE</scope>
</reference>
<proteinExistence type="predicted"/>
<name>A0A9N9LRD6_9HELO</name>
<sequence>MMTMAVHGECRLMILPLAQAKQQPEIRIKIYVYLLAPCKFIRLNRRKGHFDYLSEKEIGGASVEFHLSIRAVNHQIYEEASSVFFSSLTLLVEISDIQNFRMTEYEDPEDMMYPTSLDYRSLKREVYPPDVSPSCFVWRYNPMNYVSSPTHSGKPGHYPYSNEEIFQDDDRWDGKMEPHFFVQFRNILVHIASVHLMSYFRNEFLNYEMLLQP</sequence>
<accession>A0A9N9LRD6</accession>
<evidence type="ECO:0000313" key="1">
    <source>
        <dbReference type="EMBL" id="CAG8977276.1"/>
    </source>
</evidence>
<evidence type="ECO:0000313" key="2">
    <source>
        <dbReference type="Proteomes" id="UP000701801"/>
    </source>
</evidence>
<organism evidence="1 2">
    <name type="scientific">Hymenoscyphus albidus</name>
    <dbReference type="NCBI Taxonomy" id="595503"/>
    <lineage>
        <taxon>Eukaryota</taxon>
        <taxon>Fungi</taxon>
        <taxon>Dikarya</taxon>
        <taxon>Ascomycota</taxon>
        <taxon>Pezizomycotina</taxon>
        <taxon>Leotiomycetes</taxon>
        <taxon>Helotiales</taxon>
        <taxon>Helotiaceae</taxon>
        <taxon>Hymenoscyphus</taxon>
    </lineage>
</organism>
<gene>
    <name evidence="1" type="ORF">HYALB_00010896</name>
</gene>